<reference evidence="11" key="1">
    <citation type="submission" date="2021-11" db="EMBL/GenBank/DDBJ databases">
        <title>A Novel Adlercreutzia Species, isolated from a Allomyrina dichotoma larva feces.</title>
        <authorList>
            <person name="Suh M.K."/>
        </authorList>
    </citation>
    <scope>NUCLEOTIDE SEQUENCE</scope>
    <source>
        <strain evidence="11">JBNU-10</strain>
    </source>
</reference>
<dbReference type="EMBL" id="JAJMLW010000001">
    <property type="protein sequence ID" value="MCI2240895.1"/>
    <property type="molecule type" value="Genomic_DNA"/>
</dbReference>
<comment type="similarity">
    <text evidence="8">Belongs to the MGMT family.</text>
</comment>
<evidence type="ECO:0000256" key="2">
    <source>
        <dbReference type="ARBA" id="ARBA00022490"/>
    </source>
</evidence>
<dbReference type="InterPro" id="IPR036388">
    <property type="entry name" value="WH-like_DNA-bd_sf"/>
</dbReference>
<keyword evidence="4 8" id="KW-0808">Transferase</keyword>
<accession>A0ABS9WDG3</accession>
<evidence type="ECO:0000259" key="9">
    <source>
        <dbReference type="Pfam" id="PF01035"/>
    </source>
</evidence>
<dbReference type="CDD" id="cd06445">
    <property type="entry name" value="ATase"/>
    <property type="match status" value="1"/>
</dbReference>
<dbReference type="SUPFAM" id="SSF46767">
    <property type="entry name" value="Methylated DNA-protein cysteine methyltransferase, C-terminal domain"/>
    <property type="match status" value="1"/>
</dbReference>
<comment type="miscellaneous">
    <text evidence="8">This enzyme catalyzes only one turnover and therefore is not strictly catalytic. According to one definition, an enzyme is a biocatalyst that acts repeatedly and over many reaction cycles.</text>
</comment>
<dbReference type="PROSITE" id="PS00374">
    <property type="entry name" value="MGMT"/>
    <property type="match status" value="1"/>
</dbReference>
<dbReference type="InterPro" id="IPR008332">
    <property type="entry name" value="MethylG_MeTrfase_N"/>
</dbReference>
<dbReference type="InterPro" id="IPR036217">
    <property type="entry name" value="MethylDNA_cys_MeTrfase_DNAb"/>
</dbReference>
<name>A0ABS9WDG3_9ACTN</name>
<dbReference type="InterPro" id="IPR023546">
    <property type="entry name" value="MGMT"/>
</dbReference>
<dbReference type="PANTHER" id="PTHR10815:SF5">
    <property type="entry name" value="METHYLATED-DNA--PROTEIN-CYSTEINE METHYLTRANSFERASE"/>
    <property type="match status" value="1"/>
</dbReference>
<feature type="active site" description="Nucleophile; methyl group acceptor" evidence="8">
    <location>
        <position position="136"/>
    </location>
</feature>
<evidence type="ECO:0000256" key="6">
    <source>
        <dbReference type="ARBA" id="ARBA00023204"/>
    </source>
</evidence>
<dbReference type="Pfam" id="PF02870">
    <property type="entry name" value="Methyltransf_1N"/>
    <property type="match status" value="1"/>
</dbReference>
<dbReference type="InterPro" id="IPR036631">
    <property type="entry name" value="MGMT_N_sf"/>
</dbReference>
<evidence type="ECO:0000259" key="10">
    <source>
        <dbReference type="Pfam" id="PF02870"/>
    </source>
</evidence>
<dbReference type="Pfam" id="PF01035">
    <property type="entry name" value="DNA_binding_1"/>
    <property type="match status" value="1"/>
</dbReference>
<dbReference type="Gene3D" id="3.30.160.70">
    <property type="entry name" value="Methylated DNA-protein cysteine methyltransferase domain"/>
    <property type="match status" value="1"/>
</dbReference>
<evidence type="ECO:0000313" key="11">
    <source>
        <dbReference type="EMBL" id="MCI2240895.1"/>
    </source>
</evidence>
<evidence type="ECO:0000256" key="1">
    <source>
        <dbReference type="ARBA" id="ARBA00001286"/>
    </source>
</evidence>
<dbReference type="Proteomes" id="UP001430755">
    <property type="component" value="Unassembled WGS sequence"/>
</dbReference>
<feature type="domain" description="Methylated-DNA-[protein]-cysteine S-methyltransferase DNA binding" evidence="9">
    <location>
        <begin position="80"/>
        <end position="165"/>
    </location>
</feature>
<dbReference type="RefSeq" id="WP_242162557.1">
    <property type="nucleotide sequence ID" value="NZ_JAJMLW010000001.1"/>
</dbReference>
<dbReference type="NCBIfam" id="TIGR00589">
    <property type="entry name" value="ogt"/>
    <property type="match status" value="1"/>
</dbReference>
<evidence type="ECO:0000256" key="7">
    <source>
        <dbReference type="ARBA" id="ARBA00049348"/>
    </source>
</evidence>
<keyword evidence="2 8" id="KW-0963">Cytoplasm</keyword>
<keyword evidence="5 8" id="KW-0227">DNA damage</keyword>
<gene>
    <name evidence="11" type="ORF">LPT13_00795</name>
</gene>
<proteinExistence type="inferred from homology"/>
<comment type="function">
    <text evidence="8">Involved in the cellular defense against the biological effects of O6-methylguanine (O6-MeG) and O4-methylthymine (O4-MeT) in DNA. Repairs the methylated nucleobase in DNA by stoichiometrically transferring the methyl group to a cysteine residue in the enzyme. This is a suicide reaction: the enzyme is irreversibly inactivated.</text>
</comment>
<dbReference type="Gene3D" id="1.10.10.10">
    <property type="entry name" value="Winged helix-like DNA-binding domain superfamily/Winged helix DNA-binding domain"/>
    <property type="match status" value="1"/>
</dbReference>
<dbReference type="EC" id="2.1.1.63" evidence="8"/>
<evidence type="ECO:0000256" key="5">
    <source>
        <dbReference type="ARBA" id="ARBA00022763"/>
    </source>
</evidence>
<keyword evidence="12" id="KW-1185">Reference proteome</keyword>
<keyword evidence="3 8" id="KW-0489">Methyltransferase</keyword>
<evidence type="ECO:0000256" key="3">
    <source>
        <dbReference type="ARBA" id="ARBA00022603"/>
    </source>
</evidence>
<evidence type="ECO:0000256" key="4">
    <source>
        <dbReference type="ARBA" id="ARBA00022679"/>
    </source>
</evidence>
<comment type="catalytic activity">
    <reaction evidence="7 8">
        <text>a 6-O-methyl-2'-deoxyguanosine in DNA + L-cysteinyl-[protein] = S-methyl-L-cysteinyl-[protein] + a 2'-deoxyguanosine in DNA</text>
        <dbReference type="Rhea" id="RHEA:24000"/>
        <dbReference type="Rhea" id="RHEA-COMP:10131"/>
        <dbReference type="Rhea" id="RHEA-COMP:10132"/>
        <dbReference type="Rhea" id="RHEA-COMP:11367"/>
        <dbReference type="Rhea" id="RHEA-COMP:11368"/>
        <dbReference type="ChEBI" id="CHEBI:29950"/>
        <dbReference type="ChEBI" id="CHEBI:82612"/>
        <dbReference type="ChEBI" id="CHEBI:85445"/>
        <dbReference type="ChEBI" id="CHEBI:85448"/>
        <dbReference type="EC" id="2.1.1.63"/>
    </reaction>
</comment>
<dbReference type="InterPro" id="IPR014048">
    <property type="entry name" value="MethylDNA_cys_MeTrfase_DNA-bd"/>
</dbReference>
<dbReference type="SUPFAM" id="SSF53155">
    <property type="entry name" value="Methylated DNA-protein cysteine methyltransferase domain"/>
    <property type="match status" value="1"/>
</dbReference>
<evidence type="ECO:0000256" key="8">
    <source>
        <dbReference type="HAMAP-Rule" id="MF_00772"/>
    </source>
</evidence>
<keyword evidence="6 8" id="KW-0234">DNA repair</keyword>
<sequence>MYYSTEYESPVGTLTLASDGKAVCGLWLDGQKYHGATIPAAMERDDDAPGFGELRRWLDAYFAGERPAIADVPLAPIGSEFQRLVWRLLTEIPYGEVTTYGALADQVARERGGRRTAPLAVGGAVGHNPISIIIPCHRVVGSDGSLTGYAGGLARKTWLLEHEGVDMAGLYVPKKGTAL</sequence>
<dbReference type="PANTHER" id="PTHR10815">
    <property type="entry name" value="METHYLATED-DNA--PROTEIN-CYSTEINE METHYLTRANSFERASE"/>
    <property type="match status" value="1"/>
</dbReference>
<feature type="domain" description="Methylguanine DNA methyltransferase ribonuclease-like" evidence="10">
    <location>
        <begin position="2"/>
        <end position="75"/>
    </location>
</feature>
<organism evidence="11 12">
    <name type="scientific">Adlercreutzia faecimuris</name>
    <dbReference type="NCBI Taxonomy" id="2897341"/>
    <lineage>
        <taxon>Bacteria</taxon>
        <taxon>Bacillati</taxon>
        <taxon>Actinomycetota</taxon>
        <taxon>Coriobacteriia</taxon>
        <taxon>Eggerthellales</taxon>
        <taxon>Eggerthellaceae</taxon>
        <taxon>Adlercreutzia</taxon>
    </lineage>
</organism>
<comment type="subcellular location">
    <subcellularLocation>
        <location evidence="8">Cytoplasm</location>
    </subcellularLocation>
</comment>
<dbReference type="InterPro" id="IPR001497">
    <property type="entry name" value="MethylDNA_cys_MeTrfase_AS"/>
</dbReference>
<evidence type="ECO:0000313" key="12">
    <source>
        <dbReference type="Proteomes" id="UP001430755"/>
    </source>
</evidence>
<comment type="catalytic activity">
    <reaction evidence="1 8">
        <text>a 4-O-methyl-thymidine in DNA + L-cysteinyl-[protein] = a thymidine in DNA + S-methyl-L-cysteinyl-[protein]</text>
        <dbReference type="Rhea" id="RHEA:53428"/>
        <dbReference type="Rhea" id="RHEA-COMP:10131"/>
        <dbReference type="Rhea" id="RHEA-COMP:10132"/>
        <dbReference type="Rhea" id="RHEA-COMP:13555"/>
        <dbReference type="Rhea" id="RHEA-COMP:13556"/>
        <dbReference type="ChEBI" id="CHEBI:29950"/>
        <dbReference type="ChEBI" id="CHEBI:82612"/>
        <dbReference type="ChEBI" id="CHEBI:137386"/>
        <dbReference type="ChEBI" id="CHEBI:137387"/>
        <dbReference type="EC" id="2.1.1.63"/>
    </reaction>
</comment>
<dbReference type="HAMAP" id="MF_00772">
    <property type="entry name" value="OGT"/>
    <property type="match status" value="1"/>
</dbReference>
<protein>
    <recommendedName>
        <fullName evidence="8">Methylated-DNA--protein-cysteine methyltransferase</fullName>
        <ecNumber evidence="8">2.1.1.63</ecNumber>
    </recommendedName>
    <alternativeName>
        <fullName evidence="8">6-O-methylguanine-DNA methyltransferase</fullName>
        <shortName evidence="8">MGMT</shortName>
    </alternativeName>
    <alternativeName>
        <fullName evidence="8">O-6-methylguanine-DNA-alkyltransferase</fullName>
    </alternativeName>
</protein>
<comment type="caution">
    <text evidence="11">The sequence shown here is derived from an EMBL/GenBank/DDBJ whole genome shotgun (WGS) entry which is preliminary data.</text>
</comment>